<comment type="caution">
    <text evidence="1">The sequence shown here is derived from an EMBL/GenBank/DDBJ whole genome shotgun (WGS) entry which is preliminary data.</text>
</comment>
<protein>
    <submittedName>
        <fullName evidence="1">Uncharacterized protein</fullName>
    </submittedName>
</protein>
<dbReference type="EMBL" id="CAJOBG010087893">
    <property type="protein sequence ID" value="CAF4654637.1"/>
    <property type="molecule type" value="Genomic_DNA"/>
</dbReference>
<evidence type="ECO:0000313" key="2">
    <source>
        <dbReference type="EMBL" id="CAF4654637.1"/>
    </source>
</evidence>
<accession>A0A816YV73</accession>
<dbReference type="Proteomes" id="UP000663856">
    <property type="component" value="Unassembled WGS sequence"/>
</dbReference>
<feature type="non-terminal residue" evidence="1">
    <location>
        <position position="27"/>
    </location>
</feature>
<evidence type="ECO:0000313" key="3">
    <source>
        <dbReference type="Proteomes" id="UP000663856"/>
    </source>
</evidence>
<evidence type="ECO:0000313" key="1">
    <source>
        <dbReference type="EMBL" id="CAF2169944.1"/>
    </source>
</evidence>
<name>A0A816YV73_9BILA</name>
<proteinExistence type="predicted"/>
<reference evidence="1" key="1">
    <citation type="submission" date="2021-02" db="EMBL/GenBank/DDBJ databases">
        <authorList>
            <person name="Nowell W R."/>
        </authorList>
    </citation>
    <scope>NUCLEOTIDE SEQUENCE</scope>
</reference>
<dbReference type="AlphaFoldDB" id="A0A816YV73"/>
<keyword evidence="4" id="KW-1185">Reference proteome</keyword>
<sequence>MSSNDNTKAISTDDRLKQAYEILSQRN</sequence>
<dbReference type="Proteomes" id="UP000663866">
    <property type="component" value="Unassembled WGS sequence"/>
</dbReference>
<organism evidence="1 3">
    <name type="scientific">Rotaria magnacalcarata</name>
    <dbReference type="NCBI Taxonomy" id="392030"/>
    <lineage>
        <taxon>Eukaryota</taxon>
        <taxon>Metazoa</taxon>
        <taxon>Spiralia</taxon>
        <taxon>Gnathifera</taxon>
        <taxon>Rotifera</taxon>
        <taxon>Eurotatoria</taxon>
        <taxon>Bdelloidea</taxon>
        <taxon>Philodinida</taxon>
        <taxon>Philodinidae</taxon>
        <taxon>Rotaria</taxon>
    </lineage>
</organism>
<evidence type="ECO:0000313" key="4">
    <source>
        <dbReference type="Proteomes" id="UP000663866"/>
    </source>
</evidence>
<gene>
    <name evidence="2" type="ORF">OVN521_LOCUS46905</name>
    <name evidence="1" type="ORF">WKI299_LOCUS32891</name>
</gene>
<dbReference type="EMBL" id="CAJNRF010015273">
    <property type="protein sequence ID" value="CAF2169944.1"/>
    <property type="molecule type" value="Genomic_DNA"/>
</dbReference>